<evidence type="ECO:0000256" key="8">
    <source>
        <dbReference type="SAM" id="Phobius"/>
    </source>
</evidence>
<dbReference type="SMART" id="SM00387">
    <property type="entry name" value="HATPase_c"/>
    <property type="match status" value="1"/>
</dbReference>
<comment type="catalytic activity">
    <reaction evidence="1">
        <text>ATP + protein L-histidine = ADP + protein N-phospho-L-histidine.</text>
        <dbReference type="EC" id="2.7.13.3"/>
    </reaction>
</comment>
<comment type="subcellular location">
    <subcellularLocation>
        <location evidence="2">Membrane</location>
    </subcellularLocation>
</comment>
<dbReference type="SUPFAM" id="SSF47384">
    <property type="entry name" value="Homodimeric domain of signal transducing histidine kinase"/>
    <property type="match status" value="1"/>
</dbReference>
<dbReference type="RefSeq" id="WP_055655148.1">
    <property type="nucleotide sequence ID" value="NZ_CABIXC010000005.1"/>
</dbReference>
<accession>A0A174DML3</accession>
<dbReference type="InterPro" id="IPR003661">
    <property type="entry name" value="HisK_dim/P_dom"/>
</dbReference>
<gene>
    <name evidence="10" type="primary">arlS_2</name>
    <name evidence="10" type="ORF">ERS852407_02290</name>
</gene>
<keyword evidence="6 10" id="KW-0418">Kinase</keyword>
<dbReference type="EMBL" id="CYZE01000005">
    <property type="protein sequence ID" value="CUO26664.1"/>
    <property type="molecule type" value="Genomic_DNA"/>
</dbReference>
<evidence type="ECO:0000256" key="4">
    <source>
        <dbReference type="ARBA" id="ARBA00022553"/>
    </source>
</evidence>
<dbReference type="Pfam" id="PF00512">
    <property type="entry name" value="HisKA"/>
    <property type="match status" value="1"/>
</dbReference>
<dbReference type="AlphaFoldDB" id="A0A174DML3"/>
<sequence>MKEISRLRMKFICYNMLIVTAVIGITFCAVAFVMEKRVSAQGRLALAKVVSQEEHPLIFTTRSPAQTPYFSVMVGEDGMVTPWEGGYEAFPGQEFLEEMAFLGMAGEEDMGLLEGYHLRYLRVSRPTGYMIAFADTSYEDTLRNGVMQYGGLACAGIWIGFLVLSYFFSRWAVKPVEESIRMQKQFVADASHELKTPLTVITANTELLQEQYTGISAEADKWLEHILQECREMRFLVESLLLLAKNDALTPKKGTFHLFSLSDLVMEKVLTFEPVFYQEEKQLEYQLDEEVQMLGDPDQVGQLVKALLDNAVKYSLPKGKTVVRLEAAGRKRAKLWVNSQGEPIPEEKRSLIFRRFYRGDSARSSCSGYGLGLAIAAETAGKHRAKIGVEYRDGMNCFYLTVRRR</sequence>
<dbReference type="FunFam" id="1.10.287.130:FF:000001">
    <property type="entry name" value="Two-component sensor histidine kinase"/>
    <property type="match status" value="1"/>
</dbReference>
<dbReference type="Gene3D" id="1.10.287.130">
    <property type="match status" value="1"/>
</dbReference>
<dbReference type="InterPro" id="IPR003594">
    <property type="entry name" value="HATPase_dom"/>
</dbReference>
<keyword evidence="8" id="KW-0472">Membrane</keyword>
<evidence type="ECO:0000256" key="2">
    <source>
        <dbReference type="ARBA" id="ARBA00004370"/>
    </source>
</evidence>
<dbReference type="InterPro" id="IPR036097">
    <property type="entry name" value="HisK_dim/P_sf"/>
</dbReference>
<dbReference type="Gene3D" id="3.30.565.10">
    <property type="entry name" value="Histidine kinase-like ATPase, C-terminal domain"/>
    <property type="match status" value="1"/>
</dbReference>
<dbReference type="Proteomes" id="UP000095651">
    <property type="component" value="Unassembled WGS sequence"/>
</dbReference>
<keyword evidence="7" id="KW-0902">Two-component regulatory system</keyword>
<keyword evidence="5 10" id="KW-0808">Transferase</keyword>
<dbReference type="PANTHER" id="PTHR45453:SF1">
    <property type="entry name" value="PHOSPHATE REGULON SENSOR PROTEIN PHOR"/>
    <property type="match status" value="1"/>
</dbReference>
<dbReference type="CDD" id="cd00082">
    <property type="entry name" value="HisKA"/>
    <property type="match status" value="1"/>
</dbReference>
<name>A0A174DML3_9FIRM</name>
<dbReference type="PANTHER" id="PTHR45453">
    <property type="entry name" value="PHOSPHATE REGULON SENSOR PROTEIN PHOR"/>
    <property type="match status" value="1"/>
</dbReference>
<evidence type="ECO:0000313" key="10">
    <source>
        <dbReference type="EMBL" id="CUO26664.1"/>
    </source>
</evidence>
<protein>
    <recommendedName>
        <fullName evidence="3">histidine kinase</fullName>
        <ecNumber evidence="3">2.7.13.3</ecNumber>
    </recommendedName>
</protein>
<evidence type="ECO:0000256" key="6">
    <source>
        <dbReference type="ARBA" id="ARBA00022777"/>
    </source>
</evidence>
<dbReference type="Pfam" id="PF02518">
    <property type="entry name" value="HATPase_c"/>
    <property type="match status" value="1"/>
</dbReference>
<dbReference type="SMART" id="SM00388">
    <property type="entry name" value="HisKA"/>
    <property type="match status" value="1"/>
</dbReference>
<dbReference type="GO" id="GO:0004721">
    <property type="term" value="F:phosphoprotein phosphatase activity"/>
    <property type="evidence" value="ECO:0007669"/>
    <property type="project" value="TreeGrafter"/>
</dbReference>
<reference evidence="10 11" key="1">
    <citation type="submission" date="2015-09" db="EMBL/GenBank/DDBJ databases">
        <authorList>
            <consortium name="Pathogen Informatics"/>
        </authorList>
    </citation>
    <scope>NUCLEOTIDE SEQUENCE [LARGE SCALE GENOMIC DNA]</scope>
    <source>
        <strain evidence="10 11">2789STDY5608850</strain>
    </source>
</reference>
<dbReference type="GO" id="GO:0005886">
    <property type="term" value="C:plasma membrane"/>
    <property type="evidence" value="ECO:0007669"/>
    <property type="project" value="TreeGrafter"/>
</dbReference>
<evidence type="ECO:0000313" key="11">
    <source>
        <dbReference type="Proteomes" id="UP000095651"/>
    </source>
</evidence>
<dbReference type="InterPro" id="IPR050351">
    <property type="entry name" value="BphY/WalK/GraS-like"/>
</dbReference>
<dbReference type="GO" id="GO:0000155">
    <property type="term" value="F:phosphorelay sensor kinase activity"/>
    <property type="evidence" value="ECO:0007669"/>
    <property type="project" value="InterPro"/>
</dbReference>
<feature type="domain" description="Histidine kinase" evidence="9">
    <location>
        <begin position="189"/>
        <end position="405"/>
    </location>
</feature>
<evidence type="ECO:0000256" key="3">
    <source>
        <dbReference type="ARBA" id="ARBA00012438"/>
    </source>
</evidence>
<dbReference type="GO" id="GO:0016036">
    <property type="term" value="P:cellular response to phosphate starvation"/>
    <property type="evidence" value="ECO:0007669"/>
    <property type="project" value="TreeGrafter"/>
</dbReference>
<dbReference type="SUPFAM" id="SSF55874">
    <property type="entry name" value="ATPase domain of HSP90 chaperone/DNA topoisomerase II/histidine kinase"/>
    <property type="match status" value="1"/>
</dbReference>
<feature type="transmembrane region" description="Helical" evidence="8">
    <location>
        <begin position="12"/>
        <end position="34"/>
    </location>
</feature>
<keyword evidence="8" id="KW-0812">Transmembrane</keyword>
<proteinExistence type="predicted"/>
<dbReference type="PROSITE" id="PS50109">
    <property type="entry name" value="HIS_KIN"/>
    <property type="match status" value="1"/>
</dbReference>
<evidence type="ECO:0000256" key="7">
    <source>
        <dbReference type="ARBA" id="ARBA00023012"/>
    </source>
</evidence>
<evidence type="ECO:0000256" key="1">
    <source>
        <dbReference type="ARBA" id="ARBA00000085"/>
    </source>
</evidence>
<organism evidence="10 11">
    <name type="scientific">Hungatella hathewayi</name>
    <dbReference type="NCBI Taxonomy" id="154046"/>
    <lineage>
        <taxon>Bacteria</taxon>
        <taxon>Bacillati</taxon>
        <taxon>Bacillota</taxon>
        <taxon>Clostridia</taxon>
        <taxon>Lachnospirales</taxon>
        <taxon>Lachnospiraceae</taxon>
        <taxon>Hungatella</taxon>
    </lineage>
</organism>
<dbReference type="InterPro" id="IPR005467">
    <property type="entry name" value="His_kinase_dom"/>
</dbReference>
<evidence type="ECO:0000256" key="5">
    <source>
        <dbReference type="ARBA" id="ARBA00022679"/>
    </source>
</evidence>
<keyword evidence="4" id="KW-0597">Phosphoprotein</keyword>
<dbReference type="EC" id="2.7.13.3" evidence="3"/>
<dbReference type="InterPro" id="IPR036890">
    <property type="entry name" value="HATPase_C_sf"/>
</dbReference>
<evidence type="ECO:0000259" key="9">
    <source>
        <dbReference type="PROSITE" id="PS50109"/>
    </source>
</evidence>
<keyword evidence="8" id="KW-1133">Transmembrane helix</keyword>
<feature type="transmembrane region" description="Helical" evidence="8">
    <location>
        <begin position="146"/>
        <end position="168"/>
    </location>
</feature>